<dbReference type="AlphaFoldDB" id="A0A0A8YLI2"/>
<accession>A0A0A8YLI2</accession>
<evidence type="ECO:0000313" key="1">
    <source>
        <dbReference type="EMBL" id="JAD27446.1"/>
    </source>
</evidence>
<dbReference type="EMBL" id="GBRH01270449">
    <property type="protein sequence ID" value="JAD27446.1"/>
    <property type="molecule type" value="Transcribed_RNA"/>
</dbReference>
<sequence length="26" mass="3165">MSTLWTVDLRHLLRLTRREEDLFGCC</sequence>
<organism evidence="1">
    <name type="scientific">Arundo donax</name>
    <name type="common">Giant reed</name>
    <name type="synonym">Donax arundinaceus</name>
    <dbReference type="NCBI Taxonomy" id="35708"/>
    <lineage>
        <taxon>Eukaryota</taxon>
        <taxon>Viridiplantae</taxon>
        <taxon>Streptophyta</taxon>
        <taxon>Embryophyta</taxon>
        <taxon>Tracheophyta</taxon>
        <taxon>Spermatophyta</taxon>
        <taxon>Magnoliopsida</taxon>
        <taxon>Liliopsida</taxon>
        <taxon>Poales</taxon>
        <taxon>Poaceae</taxon>
        <taxon>PACMAD clade</taxon>
        <taxon>Arundinoideae</taxon>
        <taxon>Arundineae</taxon>
        <taxon>Arundo</taxon>
    </lineage>
</organism>
<protein>
    <submittedName>
        <fullName evidence="1">Uncharacterized protein</fullName>
    </submittedName>
</protein>
<reference evidence="1" key="2">
    <citation type="journal article" date="2015" name="Data Brief">
        <title>Shoot transcriptome of the giant reed, Arundo donax.</title>
        <authorList>
            <person name="Barrero R.A."/>
            <person name="Guerrero F.D."/>
            <person name="Moolhuijzen P."/>
            <person name="Goolsby J.A."/>
            <person name="Tidwell J."/>
            <person name="Bellgard S.E."/>
            <person name="Bellgard M.I."/>
        </authorList>
    </citation>
    <scope>NUCLEOTIDE SEQUENCE</scope>
    <source>
        <tissue evidence="1">Shoot tissue taken approximately 20 cm above the soil surface</tissue>
    </source>
</reference>
<reference evidence="1" key="1">
    <citation type="submission" date="2014-09" db="EMBL/GenBank/DDBJ databases">
        <authorList>
            <person name="Magalhaes I.L.F."/>
            <person name="Oliveira U."/>
            <person name="Santos F.R."/>
            <person name="Vidigal T.H.D.A."/>
            <person name="Brescovit A.D."/>
            <person name="Santos A.J."/>
        </authorList>
    </citation>
    <scope>NUCLEOTIDE SEQUENCE</scope>
    <source>
        <tissue evidence="1">Shoot tissue taken approximately 20 cm above the soil surface</tissue>
    </source>
</reference>
<name>A0A0A8YLI2_ARUDO</name>
<proteinExistence type="predicted"/>